<dbReference type="InterPro" id="IPR026044">
    <property type="entry name" value="MltA"/>
</dbReference>
<evidence type="ECO:0000256" key="3">
    <source>
        <dbReference type="ARBA" id="ARBA00023239"/>
    </source>
</evidence>
<dbReference type="InterPro" id="IPR036908">
    <property type="entry name" value="RlpA-like_sf"/>
</dbReference>
<dbReference type="CDD" id="cd14485">
    <property type="entry name" value="mltA_like_LT_A"/>
    <property type="match status" value="1"/>
</dbReference>
<dbReference type="PANTHER" id="PTHR30124:SF0">
    <property type="entry name" value="MEMBRANE-BOUND LYTIC MUREIN TRANSGLYCOSYLASE A"/>
    <property type="match status" value="1"/>
</dbReference>
<evidence type="ECO:0000256" key="4">
    <source>
        <dbReference type="ARBA" id="ARBA00023316"/>
    </source>
</evidence>
<dbReference type="InterPro" id="IPR010611">
    <property type="entry name" value="3D_dom"/>
</dbReference>
<dbReference type="CDD" id="cd14668">
    <property type="entry name" value="mlta_B"/>
    <property type="match status" value="1"/>
</dbReference>
<dbReference type="EMBL" id="OBML01000003">
    <property type="protein sequence ID" value="SOC00687.1"/>
    <property type="molecule type" value="Genomic_DNA"/>
</dbReference>
<reference evidence="7 8" key="1">
    <citation type="submission" date="2017-08" db="EMBL/GenBank/DDBJ databases">
        <authorList>
            <person name="de Groot N.N."/>
        </authorList>
    </citation>
    <scope>NUCLEOTIDE SEQUENCE [LARGE SCALE GENOMIC DNA]</scope>
    <source>
        <strain evidence="7 8">USBA 352</strain>
    </source>
</reference>
<dbReference type="PIRSF" id="PIRSF019422">
    <property type="entry name" value="MltA"/>
    <property type="match status" value="1"/>
</dbReference>
<dbReference type="PANTHER" id="PTHR30124">
    <property type="entry name" value="MEMBRANE-BOUND LYTIC MUREIN TRANSGLYCOSYLASE A"/>
    <property type="match status" value="1"/>
</dbReference>
<dbReference type="GO" id="GO:0071555">
    <property type="term" value="P:cell wall organization"/>
    <property type="evidence" value="ECO:0007669"/>
    <property type="project" value="UniProtKB-KW"/>
</dbReference>
<dbReference type="Pfam" id="PF03562">
    <property type="entry name" value="MltA"/>
    <property type="match status" value="1"/>
</dbReference>
<proteinExistence type="predicted"/>
<protein>
    <recommendedName>
        <fullName evidence="2">peptidoglycan lytic exotransglycosylase</fullName>
        <ecNumber evidence="2">4.2.2.n1</ecNumber>
    </recommendedName>
    <alternativeName>
        <fullName evidence="5">Murein hydrolase A</fullName>
    </alternativeName>
</protein>
<keyword evidence="3" id="KW-0456">Lyase</keyword>
<keyword evidence="4" id="KW-0961">Cell wall biogenesis/degradation</keyword>
<dbReference type="SMART" id="SM00925">
    <property type="entry name" value="MltA"/>
    <property type="match status" value="1"/>
</dbReference>
<dbReference type="SUPFAM" id="SSF50685">
    <property type="entry name" value="Barwin-like endoglucanases"/>
    <property type="match status" value="1"/>
</dbReference>
<feature type="domain" description="Lytic transglycosylase MltA" evidence="6">
    <location>
        <begin position="114"/>
        <end position="272"/>
    </location>
</feature>
<dbReference type="STRING" id="538381.GCA_001696535_04442"/>
<evidence type="ECO:0000259" key="6">
    <source>
        <dbReference type="SMART" id="SM00925"/>
    </source>
</evidence>
<name>A0A285S6T4_9HYPH</name>
<sequence length="381" mass="40573">MALVAGLAAALLAGTVATGPAQVRGKPLMLSAPLTFAELPGWAGDDHRAALAAFLRHCRERRAELPAELSRLCGLAHAASESHELLAARTFLEQHFEPRRILSDGFVTGYFEPEYEGSRQLGGGYDTPLLARPPELVPLAGRPAPAGLPKDAPFAFLNGNGQLIAPPDRGAIMDGALAGRRLELVWLADPVDAFYVHVQGSARIRLREGGSLRVGYAGKTGHPYSAIGRVMIERGLAEPGTVTMQVLRKWLAENPHEIDGVLRRNRSYIFFREVTEGAEHEGPVGAAGLPLLPGRSLAIDAAHHAYGTLVFVSADLPSGPGGARETYRRLMIAEDTGSAIVGPARGDIFFGSGEEAGERAGRIQHPADMVLLVPRGPEARP</sequence>
<evidence type="ECO:0000256" key="1">
    <source>
        <dbReference type="ARBA" id="ARBA00001420"/>
    </source>
</evidence>
<dbReference type="Proteomes" id="UP000219331">
    <property type="component" value="Unassembled WGS sequence"/>
</dbReference>
<organism evidence="7 8">
    <name type="scientific">Stappia indica</name>
    <dbReference type="NCBI Taxonomy" id="538381"/>
    <lineage>
        <taxon>Bacteria</taxon>
        <taxon>Pseudomonadati</taxon>
        <taxon>Pseudomonadota</taxon>
        <taxon>Alphaproteobacteria</taxon>
        <taxon>Hyphomicrobiales</taxon>
        <taxon>Stappiaceae</taxon>
        <taxon>Stappia</taxon>
    </lineage>
</organism>
<dbReference type="Gene3D" id="2.40.40.10">
    <property type="entry name" value="RlpA-like domain"/>
    <property type="match status" value="1"/>
</dbReference>
<dbReference type="GO" id="GO:0009253">
    <property type="term" value="P:peptidoglycan catabolic process"/>
    <property type="evidence" value="ECO:0007669"/>
    <property type="project" value="TreeGrafter"/>
</dbReference>
<dbReference type="Gene3D" id="2.40.240.50">
    <property type="entry name" value="Barwin-like endoglucanases"/>
    <property type="match status" value="1"/>
</dbReference>
<evidence type="ECO:0000313" key="7">
    <source>
        <dbReference type="EMBL" id="SOC00687.1"/>
    </source>
</evidence>
<gene>
    <name evidence="7" type="ORF">SAMN05421512_103331</name>
</gene>
<evidence type="ECO:0000256" key="5">
    <source>
        <dbReference type="ARBA" id="ARBA00030918"/>
    </source>
</evidence>
<keyword evidence="8" id="KW-1185">Reference proteome</keyword>
<dbReference type="GO" id="GO:0019867">
    <property type="term" value="C:outer membrane"/>
    <property type="evidence" value="ECO:0007669"/>
    <property type="project" value="InterPro"/>
</dbReference>
<dbReference type="EC" id="4.2.2.n1" evidence="2"/>
<comment type="catalytic activity">
    <reaction evidence="1">
        <text>Exolytic cleavage of the (1-&gt;4)-beta-glycosidic linkage between N-acetylmuramic acid (MurNAc) and N-acetylglucosamine (GlcNAc) residues in peptidoglycan, from either the reducing or the non-reducing ends of the peptidoglycan chains, with concomitant formation of a 1,6-anhydrobond in the MurNAc residue.</text>
        <dbReference type="EC" id="4.2.2.n1"/>
    </reaction>
</comment>
<dbReference type="GO" id="GO:0009254">
    <property type="term" value="P:peptidoglycan turnover"/>
    <property type="evidence" value="ECO:0007669"/>
    <property type="project" value="InterPro"/>
</dbReference>
<evidence type="ECO:0000313" key="8">
    <source>
        <dbReference type="Proteomes" id="UP000219331"/>
    </source>
</evidence>
<dbReference type="InterPro" id="IPR005300">
    <property type="entry name" value="MltA_B"/>
</dbReference>
<evidence type="ECO:0000256" key="2">
    <source>
        <dbReference type="ARBA" id="ARBA00012587"/>
    </source>
</evidence>
<dbReference type="GO" id="GO:0008933">
    <property type="term" value="F:peptidoglycan lytic transglycosylase activity"/>
    <property type="evidence" value="ECO:0007669"/>
    <property type="project" value="TreeGrafter"/>
</dbReference>
<accession>A0A285S6T4</accession>
<dbReference type="AlphaFoldDB" id="A0A285S6T4"/>
<dbReference type="Pfam" id="PF06725">
    <property type="entry name" value="3D"/>
    <property type="match status" value="1"/>
</dbReference>
<dbReference type="GO" id="GO:0004553">
    <property type="term" value="F:hydrolase activity, hydrolyzing O-glycosyl compounds"/>
    <property type="evidence" value="ECO:0007669"/>
    <property type="project" value="InterPro"/>
</dbReference>